<dbReference type="AlphaFoldDB" id="A0A6S7BH23"/>
<name>A0A6S7BH23_9BURK</name>
<evidence type="ECO:0000313" key="1">
    <source>
        <dbReference type="EMBL" id="CAB3799791.1"/>
    </source>
</evidence>
<evidence type="ECO:0000313" key="2">
    <source>
        <dbReference type="Proteomes" id="UP000494115"/>
    </source>
</evidence>
<keyword evidence="2" id="KW-1185">Reference proteome</keyword>
<dbReference type="Proteomes" id="UP000494115">
    <property type="component" value="Unassembled WGS sequence"/>
</dbReference>
<reference evidence="1 2" key="1">
    <citation type="submission" date="2020-04" db="EMBL/GenBank/DDBJ databases">
        <authorList>
            <person name="De Canck E."/>
        </authorList>
    </citation>
    <scope>NUCLEOTIDE SEQUENCE [LARGE SCALE GENOMIC DNA]</scope>
    <source>
        <strain evidence="1 2">LMG 28138</strain>
    </source>
</reference>
<protein>
    <submittedName>
        <fullName evidence="1">Uncharacterized protein</fullName>
    </submittedName>
</protein>
<proteinExistence type="predicted"/>
<accession>A0A6S7BH23</accession>
<gene>
    <name evidence="1" type="ORF">LMG28138_04726</name>
</gene>
<dbReference type="EMBL" id="CADIKM010000034">
    <property type="protein sequence ID" value="CAB3799791.1"/>
    <property type="molecule type" value="Genomic_DNA"/>
</dbReference>
<organism evidence="1 2">
    <name type="scientific">Pararobbsia alpina</name>
    <dbReference type="NCBI Taxonomy" id="621374"/>
    <lineage>
        <taxon>Bacteria</taxon>
        <taxon>Pseudomonadati</taxon>
        <taxon>Pseudomonadota</taxon>
        <taxon>Betaproteobacteria</taxon>
        <taxon>Burkholderiales</taxon>
        <taxon>Burkholderiaceae</taxon>
        <taxon>Pararobbsia</taxon>
    </lineage>
</organism>
<sequence length="42" mass="4828">MRRSATEASLLIRSHILESKSEVQKVTVQMLREAREAMLAEQ</sequence>